<comment type="caution">
    <text evidence="1">The sequence shown here is derived from an EMBL/GenBank/DDBJ whole genome shotgun (WGS) entry which is preliminary data.</text>
</comment>
<dbReference type="Proteomes" id="UP000541444">
    <property type="component" value="Unassembled WGS sequence"/>
</dbReference>
<sequence>MEGGVTANVGINWLIEKSSLALKQAWQKILQVPSGFKEQGMLHGDMTRFQTTILIGENVVNIGATALGTKLKKQWNVSWDSIMRIGPTIRPSEWWDYMGLWRSSNYISNCFFVKLFLSDPGSSQMQNEV</sequence>
<dbReference type="AlphaFoldDB" id="A0A7J7M883"/>
<evidence type="ECO:0000313" key="2">
    <source>
        <dbReference type="Proteomes" id="UP000541444"/>
    </source>
</evidence>
<proteinExistence type="predicted"/>
<evidence type="ECO:0000313" key="1">
    <source>
        <dbReference type="EMBL" id="KAF6151101.1"/>
    </source>
</evidence>
<reference evidence="1 2" key="1">
    <citation type="journal article" date="2020" name="IScience">
        <title>Genome Sequencing of the Endangered Kingdonia uniflora (Circaeasteraceae, Ranunculales) Reveals Potential Mechanisms of Evolutionary Specialization.</title>
        <authorList>
            <person name="Sun Y."/>
            <person name="Deng T."/>
            <person name="Zhang A."/>
            <person name="Moore M.J."/>
            <person name="Landis J.B."/>
            <person name="Lin N."/>
            <person name="Zhang H."/>
            <person name="Zhang X."/>
            <person name="Huang J."/>
            <person name="Zhang X."/>
            <person name="Sun H."/>
            <person name="Wang H."/>
        </authorList>
    </citation>
    <scope>NUCLEOTIDE SEQUENCE [LARGE SCALE GENOMIC DNA]</scope>
    <source>
        <strain evidence="1">TB1705</strain>
        <tissue evidence="1">Leaf</tissue>
    </source>
</reference>
<dbReference type="EMBL" id="JACGCM010001717">
    <property type="protein sequence ID" value="KAF6151101.1"/>
    <property type="molecule type" value="Genomic_DNA"/>
</dbReference>
<accession>A0A7J7M883</accession>
<protein>
    <submittedName>
        <fullName evidence="1">Uncharacterized protein</fullName>
    </submittedName>
</protein>
<gene>
    <name evidence="1" type="ORF">GIB67_042436</name>
</gene>
<name>A0A7J7M883_9MAGN</name>
<keyword evidence="2" id="KW-1185">Reference proteome</keyword>
<organism evidence="1 2">
    <name type="scientific">Kingdonia uniflora</name>
    <dbReference type="NCBI Taxonomy" id="39325"/>
    <lineage>
        <taxon>Eukaryota</taxon>
        <taxon>Viridiplantae</taxon>
        <taxon>Streptophyta</taxon>
        <taxon>Embryophyta</taxon>
        <taxon>Tracheophyta</taxon>
        <taxon>Spermatophyta</taxon>
        <taxon>Magnoliopsida</taxon>
        <taxon>Ranunculales</taxon>
        <taxon>Circaeasteraceae</taxon>
        <taxon>Kingdonia</taxon>
    </lineage>
</organism>